<keyword evidence="1" id="KW-0472">Membrane</keyword>
<evidence type="ECO:0000313" key="2">
    <source>
        <dbReference type="EMBL" id="RNA13484.1"/>
    </source>
</evidence>
<reference evidence="2 3" key="1">
    <citation type="journal article" date="2018" name="Sci. Rep.">
        <title>Genomic signatures of local adaptation to the degree of environmental predictability in rotifers.</title>
        <authorList>
            <person name="Franch-Gras L."/>
            <person name="Hahn C."/>
            <person name="Garcia-Roger E.M."/>
            <person name="Carmona M.J."/>
            <person name="Serra M."/>
            <person name="Gomez A."/>
        </authorList>
    </citation>
    <scope>NUCLEOTIDE SEQUENCE [LARGE SCALE GENOMIC DNA]</scope>
    <source>
        <strain evidence="2">HYR1</strain>
    </source>
</reference>
<keyword evidence="1" id="KW-1133">Transmembrane helix</keyword>
<dbReference type="Proteomes" id="UP000276133">
    <property type="component" value="Unassembled WGS sequence"/>
</dbReference>
<evidence type="ECO:0000313" key="3">
    <source>
        <dbReference type="Proteomes" id="UP000276133"/>
    </source>
</evidence>
<dbReference type="EMBL" id="REGN01005401">
    <property type="protein sequence ID" value="RNA13484.1"/>
    <property type="molecule type" value="Genomic_DNA"/>
</dbReference>
<feature type="transmembrane region" description="Helical" evidence="1">
    <location>
        <begin position="43"/>
        <end position="63"/>
    </location>
</feature>
<dbReference type="AlphaFoldDB" id="A0A3M7QQY6"/>
<proteinExistence type="predicted"/>
<name>A0A3M7QQY6_BRAPC</name>
<sequence length="99" mass="10643">MVDFGVSLIVGLTHLISTGLHLTALTTSTGTHSITFTGFSHTTVLLGFLSALTTISMVVLGLGQAGLQHTGSQTGTQIWFECMIDLLIYYKICIRNVQK</sequence>
<keyword evidence="1" id="KW-0812">Transmembrane</keyword>
<accession>A0A3M7QQY6</accession>
<evidence type="ECO:0000256" key="1">
    <source>
        <dbReference type="SAM" id="Phobius"/>
    </source>
</evidence>
<protein>
    <submittedName>
        <fullName evidence="2">Uncharacterized protein</fullName>
    </submittedName>
</protein>
<organism evidence="2 3">
    <name type="scientific">Brachionus plicatilis</name>
    <name type="common">Marine rotifer</name>
    <name type="synonym">Brachionus muelleri</name>
    <dbReference type="NCBI Taxonomy" id="10195"/>
    <lineage>
        <taxon>Eukaryota</taxon>
        <taxon>Metazoa</taxon>
        <taxon>Spiralia</taxon>
        <taxon>Gnathifera</taxon>
        <taxon>Rotifera</taxon>
        <taxon>Eurotatoria</taxon>
        <taxon>Monogononta</taxon>
        <taxon>Pseudotrocha</taxon>
        <taxon>Ploima</taxon>
        <taxon>Brachionidae</taxon>
        <taxon>Brachionus</taxon>
    </lineage>
</organism>
<keyword evidence="3" id="KW-1185">Reference proteome</keyword>
<comment type="caution">
    <text evidence="2">The sequence shown here is derived from an EMBL/GenBank/DDBJ whole genome shotgun (WGS) entry which is preliminary data.</text>
</comment>
<gene>
    <name evidence="2" type="ORF">BpHYR1_018000</name>
</gene>